<dbReference type="PANTHER" id="PTHR43133:SF46">
    <property type="entry name" value="RNA POLYMERASE SIGMA-70 FACTOR ECF SUBFAMILY"/>
    <property type="match status" value="1"/>
</dbReference>
<evidence type="ECO:0000259" key="6">
    <source>
        <dbReference type="Pfam" id="PF04542"/>
    </source>
</evidence>
<keyword evidence="4" id="KW-0804">Transcription</keyword>
<dbReference type="Gene3D" id="1.10.1740.10">
    <property type="match status" value="1"/>
</dbReference>
<keyword evidence="9" id="KW-1185">Reference proteome</keyword>
<proteinExistence type="inferred from homology"/>
<feature type="region of interest" description="Disordered" evidence="5">
    <location>
        <begin position="1"/>
        <end position="24"/>
    </location>
</feature>
<dbReference type="PANTHER" id="PTHR43133">
    <property type="entry name" value="RNA POLYMERASE ECF-TYPE SIGMA FACTO"/>
    <property type="match status" value="1"/>
</dbReference>
<evidence type="ECO:0000256" key="2">
    <source>
        <dbReference type="ARBA" id="ARBA00023015"/>
    </source>
</evidence>
<dbReference type="InterPro" id="IPR014327">
    <property type="entry name" value="RNA_pol_sigma70_bacteroid"/>
</dbReference>
<evidence type="ECO:0000256" key="3">
    <source>
        <dbReference type="ARBA" id="ARBA00023082"/>
    </source>
</evidence>
<keyword evidence="2" id="KW-0805">Transcription regulation</keyword>
<organism evidence="8 9">
    <name type="scientific">Larkinella punicea</name>
    <dbReference type="NCBI Taxonomy" id="2315727"/>
    <lineage>
        <taxon>Bacteria</taxon>
        <taxon>Pseudomonadati</taxon>
        <taxon>Bacteroidota</taxon>
        <taxon>Cytophagia</taxon>
        <taxon>Cytophagales</taxon>
        <taxon>Spirosomataceae</taxon>
        <taxon>Larkinella</taxon>
    </lineage>
</organism>
<evidence type="ECO:0000313" key="9">
    <source>
        <dbReference type="Proteomes" id="UP000253383"/>
    </source>
</evidence>
<accession>A0A368JUX9</accession>
<dbReference type="NCBIfam" id="TIGR02937">
    <property type="entry name" value="sigma70-ECF"/>
    <property type="match status" value="1"/>
</dbReference>
<sequence length="222" mass="26369">MNPEEQPLEEYHADRTGPRISKEPEEPRVISDEYFIQNYFASSPQKGFELLFRKYYTNLCNHAIRYVYSKEIAEDVVAEVFTNFWNNKVYETIAISYRSYLYTSVKNRSYNYIKQELNRNENLDTSDEDADYFKSIAVLQPDEILHFHELSRKLEVAIQHLPKQSRKAFQLNRLEGKKYAEVASEMELSVSAVERLISRALSRIREELKHEYLLSLFLLFIL</sequence>
<protein>
    <submittedName>
        <fullName evidence="8">RNA polymerase sigma-70 factor</fullName>
    </submittedName>
</protein>
<keyword evidence="3" id="KW-0731">Sigma factor</keyword>
<dbReference type="OrthoDB" id="1524077at2"/>
<dbReference type="GO" id="GO:0016987">
    <property type="term" value="F:sigma factor activity"/>
    <property type="evidence" value="ECO:0007669"/>
    <property type="project" value="UniProtKB-KW"/>
</dbReference>
<dbReference type="GO" id="GO:0006352">
    <property type="term" value="P:DNA-templated transcription initiation"/>
    <property type="evidence" value="ECO:0007669"/>
    <property type="project" value="InterPro"/>
</dbReference>
<evidence type="ECO:0000256" key="5">
    <source>
        <dbReference type="SAM" id="MobiDB-lite"/>
    </source>
</evidence>
<dbReference type="SUPFAM" id="SSF88946">
    <property type="entry name" value="Sigma2 domain of RNA polymerase sigma factors"/>
    <property type="match status" value="1"/>
</dbReference>
<dbReference type="Gene3D" id="1.10.10.10">
    <property type="entry name" value="Winged helix-like DNA-binding domain superfamily/Winged helix DNA-binding domain"/>
    <property type="match status" value="1"/>
</dbReference>
<dbReference type="NCBIfam" id="TIGR02985">
    <property type="entry name" value="Sig70_bacteroi1"/>
    <property type="match status" value="1"/>
</dbReference>
<evidence type="ECO:0000256" key="4">
    <source>
        <dbReference type="ARBA" id="ARBA00023163"/>
    </source>
</evidence>
<evidence type="ECO:0000256" key="1">
    <source>
        <dbReference type="ARBA" id="ARBA00010641"/>
    </source>
</evidence>
<comment type="similarity">
    <text evidence="1">Belongs to the sigma-70 factor family. ECF subfamily.</text>
</comment>
<dbReference type="InterPro" id="IPR039425">
    <property type="entry name" value="RNA_pol_sigma-70-like"/>
</dbReference>
<dbReference type="InterPro" id="IPR013249">
    <property type="entry name" value="RNA_pol_sigma70_r4_t2"/>
</dbReference>
<dbReference type="InterPro" id="IPR007627">
    <property type="entry name" value="RNA_pol_sigma70_r2"/>
</dbReference>
<dbReference type="CDD" id="cd06171">
    <property type="entry name" value="Sigma70_r4"/>
    <property type="match status" value="1"/>
</dbReference>
<dbReference type="SUPFAM" id="SSF88659">
    <property type="entry name" value="Sigma3 and sigma4 domains of RNA polymerase sigma factors"/>
    <property type="match status" value="1"/>
</dbReference>
<evidence type="ECO:0000313" key="8">
    <source>
        <dbReference type="EMBL" id="RCR71458.1"/>
    </source>
</evidence>
<gene>
    <name evidence="8" type="ORF">DUE52_00530</name>
</gene>
<name>A0A368JUX9_9BACT</name>
<dbReference type="AlphaFoldDB" id="A0A368JUX9"/>
<feature type="domain" description="RNA polymerase sigma-70 region 2" evidence="6">
    <location>
        <begin position="51"/>
        <end position="116"/>
    </location>
</feature>
<evidence type="ECO:0000259" key="7">
    <source>
        <dbReference type="Pfam" id="PF08281"/>
    </source>
</evidence>
<dbReference type="InterPro" id="IPR036388">
    <property type="entry name" value="WH-like_DNA-bd_sf"/>
</dbReference>
<reference evidence="8 9" key="1">
    <citation type="submission" date="2018-07" db="EMBL/GenBank/DDBJ databases">
        <title>Genome analysis of Larkinella rosea.</title>
        <authorList>
            <person name="Zhou Z."/>
            <person name="Wang G."/>
        </authorList>
    </citation>
    <scope>NUCLEOTIDE SEQUENCE [LARGE SCALE GENOMIC DNA]</scope>
    <source>
        <strain evidence="9">zzj9</strain>
    </source>
</reference>
<dbReference type="InterPro" id="IPR014284">
    <property type="entry name" value="RNA_pol_sigma-70_dom"/>
</dbReference>
<feature type="domain" description="RNA polymerase sigma factor 70 region 4 type 2" evidence="7">
    <location>
        <begin position="152"/>
        <end position="203"/>
    </location>
</feature>
<dbReference type="EMBL" id="QOWE01000001">
    <property type="protein sequence ID" value="RCR71458.1"/>
    <property type="molecule type" value="Genomic_DNA"/>
</dbReference>
<feature type="compositionally biased region" description="Basic and acidic residues" evidence="5">
    <location>
        <begin position="9"/>
        <end position="24"/>
    </location>
</feature>
<dbReference type="RefSeq" id="WP_114403990.1">
    <property type="nucleotide sequence ID" value="NZ_QOWE01000001.1"/>
</dbReference>
<comment type="caution">
    <text evidence="8">The sequence shown here is derived from an EMBL/GenBank/DDBJ whole genome shotgun (WGS) entry which is preliminary data.</text>
</comment>
<dbReference type="Pfam" id="PF04542">
    <property type="entry name" value="Sigma70_r2"/>
    <property type="match status" value="1"/>
</dbReference>
<dbReference type="GO" id="GO:0003677">
    <property type="term" value="F:DNA binding"/>
    <property type="evidence" value="ECO:0007669"/>
    <property type="project" value="InterPro"/>
</dbReference>
<dbReference type="InterPro" id="IPR013324">
    <property type="entry name" value="RNA_pol_sigma_r3/r4-like"/>
</dbReference>
<dbReference type="InterPro" id="IPR013325">
    <property type="entry name" value="RNA_pol_sigma_r2"/>
</dbReference>
<dbReference type="Proteomes" id="UP000253383">
    <property type="component" value="Unassembled WGS sequence"/>
</dbReference>
<dbReference type="Pfam" id="PF08281">
    <property type="entry name" value="Sigma70_r4_2"/>
    <property type="match status" value="1"/>
</dbReference>